<accession>A0AAE8N3N3</accession>
<evidence type="ECO:0000256" key="2">
    <source>
        <dbReference type="SAM" id="MobiDB-lite"/>
    </source>
</evidence>
<dbReference type="PANTHER" id="PTHR10039:SF15">
    <property type="entry name" value="NACHT DOMAIN-CONTAINING PROTEIN"/>
    <property type="match status" value="1"/>
</dbReference>
<evidence type="ECO:0000259" key="4">
    <source>
        <dbReference type="Pfam" id="PF24883"/>
    </source>
</evidence>
<evidence type="ECO:0000313" key="6">
    <source>
        <dbReference type="Proteomes" id="UP001187682"/>
    </source>
</evidence>
<sequence>MSGETAQQVISLISDGAPLIRSDLWRRAIQALIGDDASIVAANDAASQANISYVNLMKASLRKAKELRQKVEDERFKFEFRGKEHVLADVCGQIVEGIMEFEKIIDKGVAMDASGQAALPWAAIKLVLGLLVNSHKQNVAVAAGLATVAEVISYYAKLEILYFHQSPAPPTNQASPDEPGEASDDDLTNRSLTDHLRDAIVEVYTHILSFLSDASQFYHVGSTVSNQDSSESPGHETSQGNRIKSLAVGMKQKVGRGLKSAGTAVGRAIFDSPERYSATIDAVEAGRGKVDMWTNLIRRETQLNLVNQADKMLDSFKSRDDHKFLQWISDLSSIADHARISDSRFRGTGLWLLLREEYDEWKSRTETSALWLYGTIGTGKTTLMSLIIDSFLDDLEPRQSSPVIFFYCDPPLDRDQPRRPADQPGRFRTADQCARDMLRQLAQLRPWTQPPELKHAYGARKQLSGGQCLDFIEAMVDDYESITFVIDALDKCSCPQESDSGALNFVDLLERLIRLTKTKEDRCVRVLISTQGQDDGVGQVFIEAPTLTVHRISVDSQPPDDIRRFITLSIREWSAANFLPRESKTVRERAKDAAIEAITKDAATMYLWASLVLNRLRNNKNLRNEKDVLNELRTGHLPTDIQRSYQQIYDGLAGRGASLSSCRARDALRLLYCVRKPLSTHALVDAVWSKDSSGRGANRRDEVDDLIHCSGGLIVEDRSLDVLCFFHPSVEHFLATIPDYELDAHDAMAEACMKRLAQARRPVARIANRGKSRTGVGVPRRGRRAAREPAGPSDATMERRSRSRSDSRNRHGRRRGGHGGSRDPYFMSDESDSDHNGDNNPKRQDADRILGREADSVRMKDSGILQDFVEYSTIYWATHYSLGHENKKEDYWLTTELAAFLLANAEWWMRNVQKLLSQRPMGFYDDQVEHELEHCMSNPGDGLFVSCVYGFAHIIDSYAREYIDDIARAAEGIVRAGQLPRRVLEAENTCGLSPFHVAARFSRRSVLRILAAMETKPSKFRSRDRNYKKLAIQHALENFRTAPPREVLTEMFGGDLIQFQSQAMISAMANPFCAKQLVDAVRGDRISSKVPRGATAEESLPMAVVRYPYATANLVETSLKYVGVTEEILVAAAGWKSGGEVGWDMRMRVWDFLLSGPVAKRLVSEHVVMAAIEAGNADLTEYLLFDHISAPDNAVPDTFRAEGRLAALVSAVGHRDNAADLVCVLLEWDKDLQITNEVVEAALTNPAVDVDLLRSLGRMDCEITDEMLLAMAGNRERGGELLKCVTDLYSSSQSTLPGSVRLGYTSEVIERALETANVPFLRYFFPIAETRGMEGTSISGILTRAFYKRLSSSDVGFLSTTGSSGQPQPTRPGHYWDAQMAGAIQLLFDHLDSDRDGCLRSVSRKSVLAAVETQGPKTVDLILRLLQEAKRGLDIPTQDFLARACRNGLYGHEVMQVVTERLSGALHISQRVFECAWEHGTIRMLSFIFQKDPRTRALVTHDIAPHAAKNPDMEALDLLFRMIGEVRYEYLLYAATNSDEALNHLLSMPGAPRPSGLPLLETISRHCGRTSTLQRALDESGYLFEEAESSDTSVEEMLALAAIENGHGIDMLLLLFSRFPSVRVTTAMLELAAGSFVAAPEKLRVLLNRCDDSELDGLITTGVLVAAAGNAFEAPQALNALLMEGETPKKVNDEVSTVAKRNGELAEESVAVLASFGITR</sequence>
<feature type="compositionally biased region" description="Basic and acidic residues" evidence="2">
    <location>
        <begin position="796"/>
        <end position="809"/>
    </location>
</feature>
<keyword evidence="6" id="KW-1185">Reference proteome</keyword>
<dbReference type="InterPro" id="IPR056884">
    <property type="entry name" value="NPHP3-like_N"/>
</dbReference>
<gene>
    <name evidence="5" type="ORF">DNG_07569</name>
</gene>
<evidence type="ECO:0000313" key="5">
    <source>
        <dbReference type="EMBL" id="SPO04884.1"/>
    </source>
</evidence>
<keyword evidence="1" id="KW-0677">Repeat</keyword>
<feature type="region of interest" description="Disordered" evidence="2">
    <location>
        <begin position="168"/>
        <end position="189"/>
    </location>
</feature>
<dbReference type="InterPro" id="IPR031359">
    <property type="entry name" value="NACHT_N"/>
</dbReference>
<evidence type="ECO:0000256" key="1">
    <source>
        <dbReference type="ARBA" id="ARBA00022737"/>
    </source>
</evidence>
<protein>
    <recommendedName>
        <fullName evidence="7">NACHT domain-containing protein</fullName>
    </recommendedName>
</protein>
<comment type="caution">
    <text evidence="5">The sequence shown here is derived from an EMBL/GenBank/DDBJ whole genome shotgun (WGS) entry which is preliminary data.</text>
</comment>
<feature type="region of interest" description="Disordered" evidence="2">
    <location>
        <begin position="223"/>
        <end position="244"/>
    </location>
</feature>
<feature type="compositionally biased region" description="Polar residues" evidence="2">
    <location>
        <begin position="223"/>
        <end position="242"/>
    </location>
</feature>
<dbReference type="Pfam" id="PF24883">
    <property type="entry name" value="NPHP3_N"/>
    <property type="match status" value="1"/>
</dbReference>
<evidence type="ECO:0000259" key="3">
    <source>
        <dbReference type="Pfam" id="PF17100"/>
    </source>
</evidence>
<dbReference type="InterPro" id="IPR027417">
    <property type="entry name" value="P-loop_NTPase"/>
</dbReference>
<organism evidence="5 6">
    <name type="scientific">Cephalotrichum gorgonifer</name>
    <dbReference type="NCBI Taxonomy" id="2041049"/>
    <lineage>
        <taxon>Eukaryota</taxon>
        <taxon>Fungi</taxon>
        <taxon>Dikarya</taxon>
        <taxon>Ascomycota</taxon>
        <taxon>Pezizomycotina</taxon>
        <taxon>Sordariomycetes</taxon>
        <taxon>Hypocreomycetidae</taxon>
        <taxon>Microascales</taxon>
        <taxon>Microascaceae</taxon>
        <taxon>Cephalotrichum</taxon>
    </lineage>
</organism>
<dbReference type="Proteomes" id="UP001187682">
    <property type="component" value="Unassembled WGS sequence"/>
</dbReference>
<reference evidence="5" key="1">
    <citation type="submission" date="2018-03" db="EMBL/GenBank/DDBJ databases">
        <authorList>
            <person name="Guldener U."/>
        </authorList>
    </citation>
    <scope>NUCLEOTIDE SEQUENCE</scope>
</reference>
<dbReference type="Pfam" id="PF17100">
    <property type="entry name" value="NACHT_N"/>
    <property type="match status" value="1"/>
</dbReference>
<dbReference type="Gene3D" id="3.40.50.300">
    <property type="entry name" value="P-loop containing nucleotide triphosphate hydrolases"/>
    <property type="match status" value="1"/>
</dbReference>
<feature type="compositionally biased region" description="Basic and acidic residues" evidence="2">
    <location>
        <begin position="833"/>
        <end position="853"/>
    </location>
</feature>
<feature type="region of interest" description="Disordered" evidence="2">
    <location>
        <begin position="763"/>
        <end position="853"/>
    </location>
</feature>
<feature type="domain" description="NWD NACHT-NTPase N-terminal" evidence="3">
    <location>
        <begin position="64"/>
        <end position="221"/>
    </location>
</feature>
<dbReference type="SUPFAM" id="SSF52540">
    <property type="entry name" value="P-loop containing nucleoside triphosphate hydrolases"/>
    <property type="match status" value="1"/>
</dbReference>
<dbReference type="EMBL" id="ONZQ02000011">
    <property type="protein sequence ID" value="SPO04884.1"/>
    <property type="molecule type" value="Genomic_DNA"/>
</dbReference>
<dbReference type="PANTHER" id="PTHR10039">
    <property type="entry name" value="AMELOGENIN"/>
    <property type="match status" value="1"/>
</dbReference>
<feature type="domain" description="Nephrocystin 3-like N-terminal" evidence="4">
    <location>
        <begin position="347"/>
        <end position="529"/>
    </location>
</feature>
<proteinExistence type="predicted"/>
<name>A0AAE8N3N3_9PEZI</name>
<evidence type="ECO:0008006" key="7">
    <source>
        <dbReference type="Google" id="ProtNLM"/>
    </source>
</evidence>